<evidence type="ECO:0000256" key="4">
    <source>
        <dbReference type="ARBA" id="ARBA00022692"/>
    </source>
</evidence>
<feature type="transmembrane region" description="Helical" evidence="7">
    <location>
        <begin position="71"/>
        <end position="91"/>
    </location>
</feature>
<dbReference type="SUPFAM" id="SSF53448">
    <property type="entry name" value="Nucleotide-diphospho-sugar transferases"/>
    <property type="match status" value="1"/>
</dbReference>
<evidence type="ECO:0000256" key="7">
    <source>
        <dbReference type="SAM" id="Phobius"/>
    </source>
</evidence>
<dbReference type="AlphaFoldDB" id="A0A9D4VFE7"/>
<dbReference type="Gene3D" id="3.90.550.10">
    <property type="entry name" value="Spore Coat Polysaccharide Biosynthesis Protein SpsA, Chain A"/>
    <property type="match status" value="1"/>
</dbReference>
<feature type="transmembrane region" description="Helical" evidence="7">
    <location>
        <begin position="595"/>
        <end position="619"/>
    </location>
</feature>
<keyword evidence="5 7" id="KW-1133">Transmembrane helix</keyword>
<feature type="transmembrane region" description="Helical" evidence="7">
    <location>
        <begin position="561"/>
        <end position="583"/>
    </location>
</feature>
<keyword evidence="6 7" id="KW-0472">Membrane</keyword>
<evidence type="ECO:0000256" key="6">
    <source>
        <dbReference type="ARBA" id="ARBA00023136"/>
    </source>
</evidence>
<dbReference type="PANTHER" id="PTHR43867">
    <property type="entry name" value="CELLULOSE SYNTHASE CATALYTIC SUBUNIT A [UDP-FORMING]"/>
    <property type="match status" value="1"/>
</dbReference>
<accession>A0A9D4VFE7</accession>
<protein>
    <submittedName>
        <fullName evidence="8">Uncharacterized protein</fullName>
    </submittedName>
</protein>
<dbReference type="PANTHER" id="PTHR43867:SF2">
    <property type="entry name" value="CELLULOSE SYNTHASE CATALYTIC SUBUNIT A [UDP-FORMING]"/>
    <property type="match status" value="1"/>
</dbReference>
<evidence type="ECO:0000313" key="8">
    <source>
        <dbReference type="EMBL" id="KAI5085069.1"/>
    </source>
</evidence>
<feature type="transmembrane region" description="Helical" evidence="7">
    <location>
        <begin position="656"/>
        <end position="675"/>
    </location>
</feature>
<feature type="transmembrane region" description="Helical" evidence="7">
    <location>
        <begin position="436"/>
        <end position="456"/>
    </location>
</feature>
<dbReference type="InterPro" id="IPR050321">
    <property type="entry name" value="Glycosyltr_2/OpgH_subfam"/>
</dbReference>
<keyword evidence="9" id="KW-1185">Reference proteome</keyword>
<dbReference type="InterPro" id="IPR029044">
    <property type="entry name" value="Nucleotide-diphossugar_trans"/>
</dbReference>
<name>A0A9D4VFE7_ADICA</name>
<organism evidence="8 9">
    <name type="scientific">Adiantum capillus-veneris</name>
    <name type="common">Maidenhair fern</name>
    <dbReference type="NCBI Taxonomy" id="13818"/>
    <lineage>
        <taxon>Eukaryota</taxon>
        <taxon>Viridiplantae</taxon>
        <taxon>Streptophyta</taxon>
        <taxon>Embryophyta</taxon>
        <taxon>Tracheophyta</taxon>
        <taxon>Polypodiopsida</taxon>
        <taxon>Polypodiidae</taxon>
        <taxon>Polypodiales</taxon>
        <taxon>Pteridineae</taxon>
        <taxon>Pteridaceae</taxon>
        <taxon>Vittarioideae</taxon>
        <taxon>Adiantum</taxon>
    </lineage>
</organism>
<reference evidence="8" key="1">
    <citation type="submission" date="2021-01" db="EMBL/GenBank/DDBJ databases">
        <title>Adiantum capillus-veneris genome.</title>
        <authorList>
            <person name="Fang Y."/>
            <person name="Liao Q."/>
        </authorList>
    </citation>
    <scope>NUCLEOTIDE SEQUENCE</scope>
    <source>
        <strain evidence="8">H3</strain>
        <tissue evidence="8">Leaf</tissue>
    </source>
</reference>
<keyword evidence="4 7" id="KW-0812">Transmembrane</keyword>
<dbReference type="Pfam" id="PF13641">
    <property type="entry name" value="Glyco_tranf_2_3"/>
    <property type="match status" value="1"/>
</dbReference>
<dbReference type="CDD" id="cd06421">
    <property type="entry name" value="CESA_CelA_like"/>
    <property type="match status" value="1"/>
</dbReference>
<sequence>MGEQEPTERRNAEETDLLLLQKISRKPLNVHHHHHHHHTRLLPKFFIKTCREKRSSILSLGILNFLSNHKLILHIFTSLLLLGYLASNLNYLMFKIRLYYKELPTALGAPWLVLILGCEILYFMSGIIAAVDYLVPPTVAKPPSHIKLVLHNLSSFEDYDSKSDIATSKKYPTVHVMIPCCKEPTELPQESVLAALALNYPKDCFKVFVLDDGGDDDLKAFCDTIHVESGSDQLVYLRRKKIPGVPHNFKCGNMNFGLQHSDAEYIVMMDADMILHPSFLNRMLPHIVNSPNVSFVQIPQSFYNLPIGDPLNDACGFGYDRVMVHRNTLGCATCVGTGALFRRKHLDEIGGFQPQTITEDTMTAYTLFNRGYRSTYVNEKLQIGLTPWSFEAFVKQRQRWGQGALQQFVATWRIMLGRRSKLNILQKSCYFWHTGFYYMSILNIILVMTLWAALAFRLNLVIGDDEENQTLLSNLAVYLIMWRVFWYVLWIEVPQPIQSRNRDESQFWWMTPFFFQMVIGAAFNFKSTFKFVPTSNIDRSAAAGKAKQQPWMKKLNDLKHVRVHIAFIIIGITTILARTYITLSRYGIDDCREVLMLVGLSLFLLSVCAHMSVPVFHILCPTGVRPEQRKSLLKFNAGGVPIFDPAKTAPKWHHSLVLFELLSWINIALWSLIYWSVHTHAYARYCPIKIH</sequence>
<dbReference type="Proteomes" id="UP000886520">
    <property type="component" value="Chromosome 1"/>
</dbReference>
<evidence type="ECO:0000313" key="9">
    <source>
        <dbReference type="Proteomes" id="UP000886520"/>
    </source>
</evidence>
<evidence type="ECO:0000256" key="2">
    <source>
        <dbReference type="ARBA" id="ARBA00022676"/>
    </source>
</evidence>
<feature type="transmembrane region" description="Helical" evidence="7">
    <location>
        <begin position="476"/>
        <end position="495"/>
    </location>
</feature>
<comment type="caution">
    <text evidence="8">The sequence shown here is derived from an EMBL/GenBank/DDBJ whole genome shotgun (WGS) entry which is preliminary data.</text>
</comment>
<evidence type="ECO:0000256" key="1">
    <source>
        <dbReference type="ARBA" id="ARBA00004141"/>
    </source>
</evidence>
<feature type="transmembrane region" description="Helical" evidence="7">
    <location>
        <begin position="507"/>
        <end position="525"/>
    </location>
</feature>
<evidence type="ECO:0000256" key="3">
    <source>
        <dbReference type="ARBA" id="ARBA00022679"/>
    </source>
</evidence>
<gene>
    <name evidence="8" type="ORF">GOP47_0001238</name>
</gene>
<dbReference type="GO" id="GO:0016020">
    <property type="term" value="C:membrane"/>
    <property type="evidence" value="ECO:0007669"/>
    <property type="project" value="UniProtKB-SubCell"/>
</dbReference>
<proteinExistence type="predicted"/>
<keyword evidence="2" id="KW-0328">Glycosyltransferase</keyword>
<dbReference type="OrthoDB" id="1912067at2759"/>
<feature type="transmembrane region" description="Helical" evidence="7">
    <location>
        <begin position="111"/>
        <end position="135"/>
    </location>
</feature>
<keyword evidence="3" id="KW-0808">Transferase</keyword>
<evidence type="ECO:0000256" key="5">
    <source>
        <dbReference type="ARBA" id="ARBA00022989"/>
    </source>
</evidence>
<dbReference type="EMBL" id="JABFUD020000001">
    <property type="protein sequence ID" value="KAI5085069.1"/>
    <property type="molecule type" value="Genomic_DNA"/>
</dbReference>
<dbReference type="GO" id="GO:0016757">
    <property type="term" value="F:glycosyltransferase activity"/>
    <property type="evidence" value="ECO:0007669"/>
    <property type="project" value="UniProtKB-KW"/>
</dbReference>
<comment type="subcellular location">
    <subcellularLocation>
        <location evidence="1">Membrane</location>
        <topology evidence="1">Multi-pass membrane protein</topology>
    </subcellularLocation>
</comment>